<organism evidence="1 2">
    <name type="scientific">Sporanaerobium hydrogeniformans</name>
    <dbReference type="NCBI Taxonomy" id="3072179"/>
    <lineage>
        <taxon>Bacteria</taxon>
        <taxon>Bacillati</taxon>
        <taxon>Bacillota</taxon>
        <taxon>Clostridia</taxon>
        <taxon>Lachnospirales</taxon>
        <taxon>Lachnospiraceae</taxon>
        <taxon>Sporanaerobium</taxon>
    </lineage>
</organism>
<keyword evidence="1" id="KW-0808">Transferase</keyword>
<keyword evidence="1" id="KW-0418">Kinase</keyword>
<gene>
    <name evidence="1" type="ORF">CS063_10420</name>
</gene>
<sequence>MIKEKKIQLLYTIELIIIVLTATIIALFLRRFGIEKESIIMVFLIGVLMVITVTRGYVYGTIASLCSVLLFNYLFTEPFHTLMTYNTNDIILMLFFFCVALISGTLTTRFQKQTLLAKQNEHTARLLYEVTESFLNITGEKNILLHGISYIYKHTGYRSQVILLKTGEVYGGEPLVLVHNNYIDKLEIPIKGVNKELGRMQVYYSKEQLTLEHELLIKMVGNQMGVSLDRELIYNERENIRIAMEREHLRSNLLRGISHDLRTPLTGIVGASGLIIENMEELEPSAIKGLIKDINEEALWLNNLVENILNMTRIGEGKLVIEKRDEVVDDVIYEALHHVSGLVTEREMIVTMPEEVISLPMDGKLIVQVLINLLDNAIKHTYEGCKLYLRVYKEDQLAVFEVADNGPGIDKAIMENLFEGFVTSSRQIVDGKRGMGLGLAICKGIIEAHGGSITAGKSKEGGALFIFKLPLEEE</sequence>
<keyword evidence="2" id="KW-1185">Reference proteome</keyword>
<name>A0AC61DB08_9FIRM</name>
<protein>
    <submittedName>
        <fullName evidence="1">Sensor histidine kinase</fullName>
    </submittedName>
</protein>
<reference evidence="1" key="1">
    <citation type="submission" date="2017-10" db="EMBL/GenBank/DDBJ databases">
        <title>Genome sequence of cellulolytic Lachnospiraceae bacterium XHS1971 isolated from hotspring sediment.</title>
        <authorList>
            <person name="Vasudevan G."/>
            <person name="Joshi A.J."/>
            <person name="Hivarkar S."/>
            <person name="Lanjekar V.B."/>
            <person name="Dhakephalkar P.K."/>
            <person name="Dagar S."/>
        </authorList>
    </citation>
    <scope>NUCLEOTIDE SEQUENCE</scope>
    <source>
        <strain evidence="1">XHS1971</strain>
    </source>
</reference>
<evidence type="ECO:0000313" key="1">
    <source>
        <dbReference type="EMBL" id="PHV70494.1"/>
    </source>
</evidence>
<comment type="caution">
    <text evidence="1">The sequence shown here is derived from an EMBL/GenBank/DDBJ whole genome shotgun (WGS) entry which is preliminary data.</text>
</comment>
<accession>A0AC61DB08</accession>
<evidence type="ECO:0000313" key="2">
    <source>
        <dbReference type="Proteomes" id="UP000224460"/>
    </source>
</evidence>
<proteinExistence type="predicted"/>
<dbReference type="EMBL" id="PEDL01000010">
    <property type="protein sequence ID" value="PHV70494.1"/>
    <property type="molecule type" value="Genomic_DNA"/>
</dbReference>
<dbReference type="Proteomes" id="UP000224460">
    <property type="component" value="Unassembled WGS sequence"/>
</dbReference>